<evidence type="ECO:0000313" key="2">
    <source>
        <dbReference type="Proteomes" id="UP001281003"/>
    </source>
</evidence>
<comment type="caution">
    <text evidence="1">The sequence shown here is derived from an EMBL/GenBank/DDBJ whole genome shotgun (WGS) entry which is preliminary data.</text>
</comment>
<name>A0AAE0PER4_SORBR</name>
<evidence type="ECO:0000313" key="1">
    <source>
        <dbReference type="EMBL" id="KAK3398614.1"/>
    </source>
</evidence>
<dbReference type="AlphaFoldDB" id="A0AAE0PER4"/>
<organism evidence="1 2">
    <name type="scientific">Sordaria brevicollis</name>
    <dbReference type="NCBI Taxonomy" id="83679"/>
    <lineage>
        <taxon>Eukaryota</taxon>
        <taxon>Fungi</taxon>
        <taxon>Dikarya</taxon>
        <taxon>Ascomycota</taxon>
        <taxon>Pezizomycotina</taxon>
        <taxon>Sordariomycetes</taxon>
        <taxon>Sordariomycetidae</taxon>
        <taxon>Sordariales</taxon>
        <taxon>Sordariaceae</taxon>
        <taxon>Sordaria</taxon>
    </lineage>
</organism>
<proteinExistence type="predicted"/>
<reference evidence="1" key="1">
    <citation type="journal article" date="2023" name="Mol. Phylogenet. Evol.">
        <title>Genome-scale phylogeny and comparative genomics of the fungal order Sordariales.</title>
        <authorList>
            <person name="Hensen N."/>
            <person name="Bonometti L."/>
            <person name="Westerberg I."/>
            <person name="Brannstrom I.O."/>
            <person name="Guillou S."/>
            <person name="Cros-Aarteil S."/>
            <person name="Calhoun S."/>
            <person name="Haridas S."/>
            <person name="Kuo A."/>
            <person name="Mondo S."/>
            <person name="Pangilinan J."/>
            <person name="Riley R."/>
            <person name="LaButti K."/>
            <person name="Andreopoulos B."/>
            <person name="Lipzen A."/>
            <person name="Chen C."/>
            <person name="Yan M."/>
            <person name="Daum C."/>
            <person name="Ng V."/>
            <person name="Clum A."/>
            <person name="Steindorff A."/>
            <person name="Ohm R.A."/>
            <person name="Martin F."/>
            <person name="Silar P."/>
            <person name="Natvig D.O."/>
            <person name="Lalanne C."/>
            <person name="Gautier V."/>
            <person name="Ament-Velasquez S.L."/>
            <person name="Kruys A."/>
            <person name="Hutchinson M.I."/>
            <person name="Powell A.J."/>
            <person name="Barry K."/>
            <person name="Miller A.N."/>
            <person name="Grigoriev I.V."/>
            <person name="Debuchy R."/>
            <person name="Gladieux P."/>
            <person name="Hiltunen Thoren M."/>
            <person name="Johannesson H."/>
        </authorList>
    </citation>
    <scope>NUCLEOTIDE SEQUENCE</scope>
    <source>
        <strain evidence="1">FGSC 1904</strain>
    </source>
</reference>
<dbReference type="Proteomes" id="UP001281003">
    <property type="component" value="Unassembled WGS sequence"/>
</dbReference>
<accession>A0AAE0PER4</accession>
<reference evidence="1" key="2">
    <citation type="submission" date="2023-07" db="EMBL/GenBank/DDBJ databases">
        <authorList>
            <consortium name="Lawrence Berkeley National Laboratory"/>
            <person name="Haridas S."/>
            <person name="Hensen N."/>
            <person name="Bonometti L."/>
            <person name="Westerberg I."/>
            <person name="Brannstrom I.O."/>
            <person name="Guillou S."/>
            <person name="Cros-Aarteil S."/>
            <person name="Calhoun S."/>
            <person name="Kuo A."/>
            <person name="Mondo S."/>
            <person name="Pangilinan J."/>
            <person name="Riley R."/>
            <person name="LaButti K."/>
            <person name="Andreopoulos B."/>
            <person name="Lipzen A."/>
            <person name="Chen C."/>
            <person name="Yanf M."/>
            <person name="Daum C."/>
            <person name="Ng V."/>
            <person name="Clum A."/>
            <person name="Steindorff A."/>
            <person name="Ohm R."/>
            <person name="Martin F."/>
            <person name="Silar P."/>
            <person name="Natvig D."/>
            <person name="Lalanne C."/>
            <person name="Gautier V."/>
            <person name="Ament-velasquez S.L."/>
            <person name="Kruys A."/>
            <person name="Hutchinson M.I."/>
            <person name="Powell A.J."/>
            <person name="Barry K."/>
            <person name="Miller A.N."/>
            <person name="Grigoriev I.V."/>
            <person name="Debuchy R."/>
            <person name="Gladieux P."/>
            <person name="Thoren M.H."/>
            <person name="Johannesson H."/>
        </authorList>
    </citation>
    <scope>NUCLEOTIDE SEQUENCE</scope>
    <source>
        <strain evidence="1">FGSC 1904</strain>
    </source>
</reference>
<protein>
    <submittedName>
        <fullName evidence="1">Uncharacterized protein</fullName>
    </submittedName>
</protein>
<gene>
    <name evidence="1" type="ORF">B0T20DRAFT_213607</name>
</gene>
<keyword evidence="2" id="KW-1185">Reference proteome</keyword>
<sequence>MHLPCHAAHLSPRSIPVTRGAPARLHAHVHKTGVRVRRRERKMCLLEDSRDSMQHHRRCSLFSPHSSHSKSPIASLLPAKLSDCRLLSSAGPSIGNGDTERGRLTPRKPIDRGRLGFVIRWISPLRLLNKNVIPSPSSGSVPVCLFFLLFSSSPPHFLLGLFSLFAKTYLPPLDRDWTKRKEDPKTSFSRLDVSNCCSSL</sequence>
<dbReference type="EMBL" id="JAUTDP010000006">
    <property type="protein sequence ID" value="KAK3398614.1"/>
    <property type="molecule type" value="Genomic_DNA"/>
</dbReference>